<dbReference type="Pfam" id="PF01614">
    <property type="entry name" value="IclR_C"/>
    <property type="match status" value="1"/>
</dbReference>
<dbReference type="EMBL" id="JAJNDB010000001">
    <property type="protein sequence ID" value="MCD2192788.1"/>
    <property type="molecule type" value="Genomic_DNA"/>
</dbReference>
<dbReference type="Pfam" id="PF09339">
    <property type="entry name" value="HTH_IclR"/>
    <property type="match status" value="1"/>
</dbReference>
<dbReference type="Gene3D" id="1.10.10.10">
    <property type="entry name" value="Winged helix-like DNA-binding domain superfamily/Winged helix DNA-binding domain"/>
    <property type="match status" value="1"/>
</dbReference>
<dbReference type="InterPro" id="IPR014757">
    <property type="entry name" value="Tscrpt_reg_IclR_C"/>
</dbReference>
<accession>A0ABS8P3H4</accession>
<dbReference type="PROSITE" id="PS51078">
    <property type="entry name" value="ICLR_ED"/>
    <property type="match status" value="1"/>
</dbReference>
<evidence type="ECO:0000256" key="3">
    <source>
        <dbReference type="ARBA" id="ARBA00023163"/>
    </source>
</evidence>
<dbReference type="Gene3D" id="3.30.450.40">
    <property type="match status" value="1"/>
</dbReference>
<dbReference type="SUPFAM" id="SSF55781">
    <property type="entry name" value="GAF domain-like"/>
    <property type="match status" value="1"/>
</dbReference>
<dbReference type="PANTHER" id="PTHR30136:SF35">
    <property type="entry name" value="HTH-TYPE TRANSCRIPTIONAL REGULATOR RV1719"/>
    <property type="match status" value="1"/>
</dbReference>
<name>A0ABS8P3H4_9PSEU</name>
<feature type="domain" description="IclR-ED" evidence="4">
    <location>
        <begin position="89"/>
        <end position="272"/>
    </location>
</feature>
<comment type="caution">
    <text evidence="5">The sequence shown here is derived from an EMBL/GenBank/DDBJ whole genome shotgun (WGS) entry which is preliminary data.</text>
</comment>
<evidence type="ECO:0000256" key="2">
    <source>
        <dbReference type="ARBA" id="ARBA00023125"/>
    </source>
</evidence>
<dbReference type="InterPro" id="IPR029016">
    <property type="entry name" value="GAF-like_dom_sf"/>
</dbReference>
<dbReference type="InterPro" id="IPR036388">
    <property type="entry name" value="WH-like_DNA-bd_sf"/>
</dbReference>
<protein>
    <submittedName>
        <fullName evidence="5">Helix-turn-helix domain-containing protein</fullName>
    </submittedName>
</protein>
<dbReference type="InterPro" id="IPR036390">
    <property type="entry name" value="WH_DNA-bd_sf"/>
</dbReference>
<evidence type="ECO:0000256" key="1">
    <source>
        <dbReference type="ARBA" id="ARBA00023015"/>
    </source>
</evidence>
<dbReference type="Proteomes" id="UP001199469">
    <property type="component" value="Unassembled WGS sequence"/>
</dbReference>
<gene>
    <name evidence="5" type="ORF">LQ327_05225</name>
</gene>
<keyword evidence="1" id="KW-0805">Transcription regulation</keyword>
<evidence type="ECO:0000259" key="4">
    <source>
        <dbReference type="PROSITE" id="PS51078"/>
    </source>
</evidence>
<keyword evidence="6" id="KW-1185">Reference proteome</keyword>
<evidence type="ECO:0000313" key="5">
    <source>
        <dbReference type="EMBL" id="MCD2192788.1"/>
    </source>
</evidence>
<dbReference type="PANTHER" id="PTHR30136">
    <property type="entry name" value="HELIX-TURN-HELIX TRANSCRIPTIONAL REGULATOR, ICLR FAMILY"/>
    <property type="match status" value="1"/>
</dbReference>
<dbReference type="InterPro" id="IPR050707">
    <property type="entry name" value="HTH_MetabolicPath_Reg"/>
</dbReference>
<keyword evidence="3" id="KW-0804">Transcription</keyword>
<keyword evidence="2" id="KW-0238">DNA-binding</keyword>
<dbReference type="SUPFAM" id="SSF46785">
    <property type="entry name" value="Winged helix' DNA-binding domain"/>
    <property type="match status" value="1"/>
</dbReference>
<evidence type="ECO:0000313" key="6">
    <source>
        <dbReference type="Proteomes" id="UP001199469"/>
    </source>
</evidence>
<reference evidence="5 6" key="1">
    <citation type="submission" date="2021-11" db="EMBL/GenBank/DDBJ databases">
        <title>Draft genome sequence of Actinomycetospora sp. SF1 isolated from the rhizosphere soil.</title>
        <authorList>
            <person name="Duangmal K."/>
            <person name="Chantavorakit T."/>
        </authorList>
    </citation>
    <scope>NUCLEOTIDE SEQUENCE [LARGE SCALE GENOMIC DNA]</scope>
    <source>
        <strain evidence="5 6">TBRC 5722</strain>
    </source>
</reference>
<sequence>MSEDTSGARSLKTAAMVLRALRLLGDHPEGLSPADIGAQLGKSSATARYMVNTLVEAGFARRDTSGRCRLGAAPPWGAWVPAEGADDPEPTAAPDLGPEDPAPGAILAEAVTELYRRTRQRAYLVRRTGSVVASITDVRGHQGLARLPGLDTHIPPERAHALGLTKVLLAASPVYREAVCSEQLEAVTPQTVTCPVRFAHELDDVAARGWALDDGEFALGFATVAAPVIAPSGTSTVALGLSCSTRRLAAQRDELVAAVVEVAAQARRQWGTGGCDDGCGLGSADDADHEDDVEVAEHRPAVEERMLARTGTLRRRPGRTVTVRRR</sequence>
<proteinExistence type="predicted"/>
<organism evidence="5 6">
    <name type="scientific">Actinomycetospora endophytica</name>
    <dbReference type="NCBI Taxonomy" id="2291215"/>
    <lineage>
        <taxon>Bacteria</taxon>
        <taxon>Bacillati</taxon>
        <taxon>Actinomycetota</taxon>
        <taxon>Actinomycetes</taxon>
        <taxon>Pseudonocardiales</taxon>
        <taxon>Pseudonocardiaceae</taxon>
        <taxon>Actinomycetospora</taxon>
    </lineage>
</organism>
<dbReference type="RefSeq" id="WP_230730456.1">
    <property type="nucleotide sequence ID" value="NZ_JAJNDB010000001.1"/>
</dbReference>
<dbReference type="InterPro" id="IPR005471">
    <property type="entry name" value="Tscrpt_reg_IclR_N"/>
</dbReference>